<feature type="compositionally biased region" description="Low complexity" evidence="4">
    <location>
        <begin position="23"/>
        <end position="50"/>
    </location>
</feature>
<dbReference type="InterPro" id="IPR011333">
    <property type="entry name" value="SKP1/BTB/POZ_sf"/>
</dbReference>
<proteinExistence type="inferred from homology"/>
<dbReference type="CDD" id="cd18322">
    <property type="entry name" value="BTB_POZ_SKP1"/>
    <property type="match status" value="1"/>
</dbReference>
<gene>
    <name evidence="7" type="ORF">MKW98_023225</name>
</gene>
<dbReference type="Pfam" id="PF03931">
    <property type="entry name" value="Skp1_POZ"/>
    <property type="match status" value="1"/>
</dbReference>
<dbReference type="SUPFAM" id="SSF54695">
    <property type="entry name" value="POZ domain"/>
    <property type="match status" value="1"/>
</dbReference>
<protein>
    <recommendedName>
        <fullName evidence="9">SKP1-like protein</fullName>
    </recommendedName>
</protein>
<evidence type="ECO:0008006" key="9">
    <source>
        <dbReference type="Google" id="ProtNLM"/>
    </source>
</evidence>
<evidence type="ECO:0000256" key="1">
    <source>
        <dbReference type="ARBA" id="ARBA00004906"/>
    </source>
</evidence>
<dbReference type="InterPro" id="IPR036296">
    <property type="entry name" value="SKP1-like_dim_sf"/>
</dbReference>
<dbReference type="Gene3D" id="3.30.710.10">
    <property type="entry name" value="Potassium Channel Kv1.1, Chain A"/>
    <property type="match status" value="1"/>
</dbReference>
<evidence type="ECO:0000256" key="2">
    <source>
        <dbReference type="ARBA" id="ARBA00009993"/>
    </source>
</evidence>
<dbReference type="GO" id="GO:0009867">
    <property type="term" value="P:jasmonic acid mediated signaling pathway"/>
    <property type="evidence" value="ECO:0007669"/>
    <property type="project" value="UniProtKB-ARBA"/>
</dbReference>
<organism evidence="7 8">
    <name type="scientific">Papaver atlanticum</name>
    <dbReference type="NCBI Taxonomy" id="357466"/>
    <lineage>
        <taxon>Eukaryota</taxon>
        <taxon>Viridiplantae</taxon>
        <taxon>Streptophyta</taxon>
        <taxon>Embryophyta</taxon>
        <taxon>Tracheophyta</taxon>
        <taxon>Spermatophyta</taxon>
        <taxon>Magnoliopsida</taxon>
        <taxon>Ranunculales</taxon>
        <taxon>Papaveraceae</taxon>
        <taxon>Papaveroideae</taxon>
        <taxon>Papaver</taxon>
    </lineage>
</organism>
<evidence type="ECO:0000313" key="8">
    <source>
        <dbReference type="Proteomes" id="UP001202328"/>
    </source>
</evidence>
<dbReference type="PANTHER" id="PTHR11165">
    <property type="entry name" value="SKP1"/>
    <property type="match status" value="1"/>
</dbReference>
<dbReference type="InterPro" id="IPR001232">
    <property type="entry name" value="SKP1-like"/>
</dbReference>
<dbReference type="Proteomes" id="UP001202328">
    <property type="component" value="Unassembled WGS sequence"/>
</dbReference>
<name>A0AAD4T9I0_9MAGN</name>
<evidence type="ECO:0000259" key="6">
    <source>
        <dbReference type="Pfam" id="PF03931"/>
    </source>
</evidence>
<evidence type="ECO:0000256" key="4">
    <source>
        <dbReference type="SAM" id="MobiDB-lite"/>
    </source>
</evidence>
<reference evidence="7" key="1">
    <citation type="submission" date="2022-04" db="EMBL/GenBank/DDBJ databases">
        <title>A functionally conserved STORR gene fusion in Papaver species that diverged 16.8 million years ago.</title>
        <authorList>
            <person name="Catania T."/>
        </authorList>
    </citation>
    <scope>NUCLEOTIDE SEQUENCE</scope>
    <source>
        <strain evidence="7">S-188037</strain>
    </source>
</reference>
<dbReference type="InterPro" id="IPR016073">
    <property type="entry name" value="Skp1_comp_POZ"/>
</dbReference>
<dbReference type="SMART" id="SM00512">
    <property type="entry name" value="Skp1"/>
    <property type="match status" value="1"/>
</dbReference>
<feature type="compositionally biased region" description="Polar residues" evidence="4">
    <location>
        <begin position="1"/>
        <end position="10"/>
    </location>
</feature>
<dbReference type="GO" id="GO:0006511">
    <property type="term" value="P:ubiquitin-dependent protein catabolic process"/>
    <property type="evidence" value="ECO:0007669"/>
    <property type="project" value="InterPro"/>
</dbReference>
<accession>A0AAD4T9I0</accession>
<feature type="domain" description="SKP1 component dimerisation" evidence="5">
    <location>
        <begin position="174"/>
        <end position="221"/>
    </location>
</feature>
<sequence length="223" mass="23932">MASSSTSSQDPKLVNPKTDDDTTTTTEAAAGASSTTTTTEAAAGASSTTTTTEAAAAAASSTTTEAAAASSSTAKKIIILKSSENEDFEVEESVALLAETIKHMIDDGCADTFIPLPNVSSKILAKVLEFLKEHGRAEKKEDNELKEWNDKYTKDMDRATLFDVILAANYLSIKSLLDVTCEAVAVMIKDMKVEEVREIFNIKNDFTPEEEAAVRAENAWAFE</sequence>
<evidence type="ECO:0000313" key="7">
    <source>
        <dbReference type="EMBL" id="KAI3949288.1"/>
    </source>
</evidence>
<comment type="pathway">
    <text evidence="1">Protein modification; protein ubiquitination.</text>
</comment>
<dbReference type="Pfam" id="PF01466">
    <property type="entry name" value="Skp1"/>
    <property type="match status" value="1"/>
</dbReference>
<dbReference type="InterPro" id="IPR016072">
    <property type="entry name" value="Skp1_comp_dimer"/>
</dbReference>
<feature type="region of interest" description="Disordered" evidence="4">
    <location>
        <begin position="1"/>
        <end position="50"/>
    </location>
</feature>
<feature type="domain" description="SKP1 component POZ" evidence="6">
    <location>
        <begin position="77"/>
        <end position="134"/>
    </location>
</feature>
<comment type="caution">
    <text evidence="7">The sequence shown here is derived from an EMBL/GenBank/DDBJ whole genome shotgun (WGS) entry which is preliminary data.</text>
</comment>
<dbReference type="InterPro" id="IPR016897">
    <property type="entry name" value="SKP1"/>
</dbReference>
<dbReference type="SUPFAM" id="SSF81382">
    <property type="entry name" value="Skp1 dimerisation domain-like"/>
    <property type="match status" value="1"/>
</dbReference>
<evidence type="ECO:0000259" key="5">
    <source>
        <dbReference type="Pfam" id="PF01466"/>
    </source>
</evidence>
<keyword evidence="8" id="KW-1185">Reference proteome</keyword>
<evidence type="ECO:0000256" key="3">
    <source>
        <dbReference type="ARBA" id="ARBA00022786"/>
    </source>
</evidence>
<comment type="similarity">
    <text evidence="2">Belongs to the SKP1 family.</text>
</comment>
<dbReference type="EMBL" id="JAJJMB010003142">
    <property type="protein sequence ID" value="KAI3949288.1"/>
    <property type="molecule type" value="Genomic_DNA"/>
</dbReference>
<dbReference type="AlphaFoldDB" id="A0AAD4T9I0"/>
<keyword evidence="3" id="KW-0833">Ubl conjugation pathway</keyword>
<dbReference type="FunFam" id="3.30.710.10:FF:000026">
    <property type="entry name" value="E3 ubiquitin ligase complex SCF subunit"/>
    <property type="match status" value="1"/>
</dbReference>